<feature type="compositionally biased region" description="Basic and acidic residues" evidence="17">
    <location>
        <begin position="659"/>
        <end position="803"/>
    </location>
</feature>
<evidence type="ECO:0000256" key="6">
    <source>
        <dbReference type="ARBA" id="ARBA00022454"/>
    </source>
</evidence>
<evidence type="ECO:0000256" key="10">
    <source>
        <dbReference type="ARBA" id="ARBA00022776"/>
    </source>
</evidence>
<evidence type="ECO:0000256" key="2">
    <source>
        <dbReference type="ARBA" id="ARBA00004186"/>
    </source>
</evidence>
<feature type="compositionally biased region" description="Polar residues" evidence="17">
    <location>
        <begin position="843"/>
        <end position="857"/>
    </location>
</feature>
<dbReference type="Proteomes" id="UP000515150">
    <property type="component" value="Chromosome 6"/>
</dbReference>
<dbReference type="RefSeq" id="XP_055365838.1">
    <property type="nucleotide sequence ID" value="XM_055509863.1"/>
</dbReference>
<evidence type="ECO:0000256" key="15">
    <source>
        <dbReference type="ARBA" id="ARBA00023306"/>
    </source>
</evidence>
<dbReference type="Gene3D" id="6.10.250.2990">
    <property type="match status" value="1"/>
</dbReference>
<evidence type="ECO:0000256" key="3">
    <source>
        <dbReference type="ARBA" id="ARBA00004214"/>
    </source>
</evidence>
<dbReference type="GO" id="GO:0032133">
    <property type="term" value="C:chromosome passenger complex"/>
    <property type="evidence" value="ECO:0007669"/>
    <property type="project" value="TreeGrafter"/>
</dbReference>
<keyword evidence="8" id="KW-0132">Cell division</keyword>
<feature type="compositionally biased region" description="Low complexity" evidence="17">
    <location>
        <begin position="104"/>
        <end position="115"/>
    </location>
</feature>
<evidence type="ECO:0000313" key="21">
    <source>
        <dbReference type="RefSeq" id="XP_055365838.1"/>
    </source>
</evidence>
<dbReference type="Pfam" id="PF03941">
    <property type="entry name" value="INCENP_ARK-bind"/>
    <property type="match status" value="1"/>
</dbReference>
<feature type="region of interest" description="Disordered" evidence="17">
    <location>
        <begin position="293"/>
        <end position="416"/>
    </location>
</feature>
<keyword evidence="12" id="KW-0995">Kinetochore</keyword>
<dbReference type="RefSeq" id="XP_055365839.1">
    <property type="nucleotide sequence ID" value="XM_055509864.1"/>
</dbReference>
<dbReference type="GO" id="GO:0030496">
    <property type="term" value="C:midbody"/>
    <property type="evidence" value="ECO:0007669"/>
    <property type="project" value="UniProtKB-SubCell"/>
</dbReference>
<feature type="compositionally biased region" description="Polar residues" evidence="17">
    <location>
        <begin position="312"/>
        <end position="322"/>
    </location>
</feature>
<feature type="compositionally biased region" description="Acidic residues" evidence="17">
    <location>
        <begin position="372"/>
        <end position="382"/>
    </location>
</feature>
<feature type="compositionally biased region" description="Polar residues" evidence="17">
    <location>
        <begin position="223"/>
        <end position="233"/>
    </location>
</feature>
<proteinExistence type="inferred from homology"/>
<keyword evidence="7" id="KW-0963">Cytoplasm</keyword>
<keyword evidence="20" id="KW-1185">Reference proteome</keyword>
<keyword evidence="13" id="KW-0206">Cytoskeleton</keyword>
<evidence type="ECO:0000259" key="19">
    <source>
        <dbReference type="Pfam" id="PF12178"/>
    </source>
</evidence>
<feature type="compositionally biased region" description="Polar residues" evidence="17">
    <location>
        <begin position="359"/>
        <end position="369"/>
    </location>
</feature>
<feature type="domain" description="Chromosome passenger complex (CPC) protein INCENP N-terminal" evidence="19">
    <location>
        <begin position="6"/>
        <end position="41"/>
    </location>
</feature>
<keyword evidence="6" id="KW-0158">Chromosome</keyword>
<evidence type="ECO:0000256" key="1">
    <source>
        <dbReference type="ARBA" id="ARBA00004123"/>
    </source>
</evidence>
<dbReference type="InterPro" id="IPR022006">
    <property type="entry name" value="INCENP_N"/>
</dbReference>
<evidence type="ECO:0000256" key="12">
    <source>
        <dbReference type="ARBA" id="ARBA00022838"/>
    </source>
</evidence>
<dbReference type="CTD" id="3619"/>
<dbReference type="AlphaFoldDB" id="A0A9W2XVF8"/>
<dbReference type="GO" id="GO:0000776">
    <property type="term" value="C:kinetochore"/>
    <property type="evidence" value="ECO:0007669"/>
    <property type="project" value="UniProtKB-KW"/>
</dbReference>
<keyword evidence="10" id="KW-0498">Mitosis</keyword>
<keyword evidence="9" id="KW-0493">Microtubule</keyword>
<dbReference type="GO" id="GO:1990385">
    <property type="term" value="C:meiotic spindle midzone"/>
    <property type="evidence" value="ECO:0007669"/>
    <property type="project" value="TreeGrafter"/>
</dbReference>
<evidence type="ECO:0000256" key="4">
    <source>
        <dbReference type="ARBA" id="ARBA00004629"/>
    </source>
</evidence>
<evidence type="ECO:0000256" key="17">
    <source>
        <dbReference type="SAM" id="MobiDB-lite"/>
    </source>
</evidence>
<reference evidence="21 22" key="1">
    <citation type="submission" date="2025-04" db="UniProtKB">
        <authorList>
            <consortium name="RefSeq"/>
        </authorList>
    </citation>
    <scope>IDENTIFICATION</scope>
</reference>
<comment type="subcellular location">
    <subcellularLocation>
        <location evidence="4">Chromosome</location>
        <location evidence="4">Centromere</location>
        <location evidence="4">Kinetochore</location>
    </subcellularLocation>
    <subcellularLocation>
        <location evidence="2">Cytoplasm</location>
        <location evidence="2">Cytoskeleton</location>
        <location evidence="2">Spindle</location>
    </subcellularLocation>
    <subcellularLocation>
        <location evidence="3">Midbody</location>
    </subcellularLocation>
    <subcellularLocation>
        <location evidence="1">Nucleus</location>
    </subcellularLocation>
</comment>
<evidence type="ECO:0000256" key="11">
    <source>
        <dbReference type="ARBA" id="ARBA00022829"/>
    </source>
</evidence>
<comment type="similarity">
    <text evidence="5">Belongs to the INCENP family.</text>
</comment>
<feature type="compositionally biased region" description="Basic residues" evidence="17">
    <location>
        <begin position="345"/>
        <end position="357"/>
    </location>
</feature>
<feature type="compositionally biased region" description="Low complexity" evidence="17">
    <location>
        <begin position="186"/>
        <end position="197"/>
    </location>
</feature>
<evidence type="ECO:0000256" key="9">
    <source>
        <dbReference type="ARBA" id="ARBA00022701"/>
    </source>
</evidence>
<dbReference type="PANTHER" id="PTHR13142:SF1">
    <property type="entry name" value="INNER CENTROMERE PROTEIN"/>
    <property type="match status" value="1"/>
</dbReference>
<protein>
    <submittedName>
        <fullName evidence="21 22">Inner centromere protein A isoform X1</fullName>
    </submittedName>
</protein>
<sequence length="945" mass="107374">MNSVLSSVQSLMQMFDGKTQEFINDINNVHMVWLEEIQQEANRMLSRDFNDEPELMPKTPSQKKNSRRKRISLGRQEENQANRRFSKGRRSNLRGSSSKSLNLIPEEIPESSASETKASQAKRPTRKNKQTKPNVDEDGTQPFSHNCNTEDVQNKKPQLVNDEKPDNNSEMEGNLCGSSSKSLNLIPEEIPESSASETKASQAKRPTRKNKQTKPNVDEDGTQPFNHNCNTEDVQNKKPQLVNDEKLDNNSEMESTEVKFDGACIPAQSPPKVPSPEIVVRISSVDRLSAELLEKPEPSPSRSAAKIEIAGSGTSSRQSSVRCSLKLRHSLAGLRHSMTQESVRRASRRSMMKRKASRTGNSTCSSNVADDSPMDSADEEEQQAVLESAVPADKEDNAGAELSKSPTSTQTQERAHLSVGRITRSVAANSPKLAPPSLFTSVVTMSTPQKTIGVADKHRITQSSRRFKGCDAGSEHQGTRVLPSHWSRRSTKRKAPDTVEESPTKRFSPPKKSQSAIRPNMRSFLHTVQKNQMLMMTPNSFGRSSAIKSFIKHTTPLRVDPKLSLGVVTKQRNKLEAIKKKQEQEDERIKKIEEDKRKKQEEMKRKRDERLRRVYEARVKEEQREEEKKKKIEQKMAQIDEKNDKRLAEEKAKKKVALKRQEELEQKKKLEEEAKRKKLQQAEEEKRQHELLAKKKAEEEEQRARRLAEARKALELKKEQERERERELERERQAAAERERAEKEKALALQRELERAAREKERRELEEKRRLHEEKIKREQQQRLAAEEKAAKEREAAAKKAADTRAAAATALNVTVDIESSVMTTPIGKGAGLNVTVDIEKSPQSYSLTPNSGNSLKSTEDYGMDQNSDDSTDDESAPRKPIPSWAEGPNLQQIIMKQYFNPPDLDSFFGPIESPKLENIFYKSKPRYFKRTSSAVWHSPPVGHK</sequence>
<evidence type="ECO:0000256" key="14">
    <source>
        <dbReference type="ARBA" id="ARBA00023242"/>
    </source>
</evidence>
<feature type="region of interest" description="Disordered" evidence="17">
    <location>
        <begin position="48"/>
        <end position="233"/>
    </location>
</feature>
<feature type="compositionally biased region" description="Polar residues" evidence="17">
    <location>
        <begin position="141"/>
        <end position="151"/>
    </location>
</feature>
<evidence type="ECO:0000313" key="20">
    <source>
        <dbReference type="Proteomes" id="UP000515150"/>
    </source>
</evidence>
<dbReference type="GO" id="GO:0005634">
    <property type="term" value="C:nucleus"/>
    <property type="evidence" value="ECO:0007669"/>
    <property type="project" value="UniProtKB-SubCell"/>
</dbReference>
<evidence type="ECO:0000313" key="22">
    <source>
        <dbReference type="RefSeq" id="XP_055365839.1"/>
    </source>
</evidence>
<feature type="region of interest" description="Disordered" evidence="17">
    <location>
        <begin position="464"/>
        <end position="517"/>
    </location>
</feature>
<keyword evidence="11" id="KW-0159">Chromosome partition</keyword>
<dbReference type="OrthoDB" id="6123at2759"/>
<dbReference type="GO" id="GO:0000281">
    <property type="term" value="P:mitotic cytokinesis"/>
    <property type="evidence" value="ECO:0007669"/>
    <property type="project" value="TreeGrafter"/>
</dbReference>
<feature type="compositionally biased region" description="Polar residues" evidence="17">
    <location>
        <begin position="168"/>
        <end position="183"/>
    </location>
</feature>
<dbReference type="GO" id="GO:0005874">
    <property type="term" value="C:microtubule"/>
    <property type="evidence" value="ECO:0007669"/>
    <property type="project" value="UniProtKB-KW"/>
</dbReference>
<gene>
    <name evidence="21 22" type="primary">incenp</name>
</gene>
<dbReference type="Pfam" id="PF12178">
    <property type="entry name" value="INCENP_N"/>
    <property type="match status" value="1"/>
</dbReference>
<accession>A0A9W2XVF8</accession>
<dbReference type="PANTHER" id="PTHR13142">
    <property type="entry name" value="INNER CENTROMERE PROTEIN"/>
    <property type="match status" value="1"/>
</dbReference>
<dbReference type="GO" id="GO:0051257">
    <property type="term" value="P:meiotic spindle midzone assembly"/>
    <property type="evidence" value="ECO:0007669"/>
    <property type="project" value="TreeGrafter"/>
</dbReference>
<feature type="region of interest" description="Disordered" evidence="17">
    <location>
        <begin position="843"/>
        <end position="889"/>
    </location>
</feature>
<keyword evidence="14" id="KW-0539">Nucleus</keyword>
<keyword evidence="16" id="KW-0137">Centromere</keyword>
<feature type="compositionally biased region" description="Basic and acidic residues" evidence="17">
    <location>
        <begin position="577"/>
        <end position="652"/>
    </location>
</feature>
<name>A0A9W2XVF8_BETSP</name>
<evidence type="ECO:0000256" key="5">
    <source>
        <dbReference type="ARBA" id="ARBA00010042"/>
    </source>
</evidence>
<dbReference type="GO" id="GO:0051310">
    <property type="term" value="P:metaphase chromosome alignment"/>
    <property type="evidence" value="ECO:0007669"/>
    <property type="project" value="TreeGrafter"/>
</dbReference>
<feature type="region of interest" description="Disordered" evidence="17">
    <location>
        <begin position="577"/>
        <end position="807"/>
    </location>
</feature>
<dbReference type="InterPro" id="IPR005635">
    <property type="entry name" value="Inner_centromere_prot_ARK-bd"/>
</dbReference>
<dbReference type="GeneID" id="114857075"/>
<evidence type="ECO:0000256" key="7">
    <source>
        <dbReference type="ARBA" id="ARBA00022490"/>
    </source>
</evidence>
<organism evidence="20 21">
    <name type="scientific">Betta splendens</name>
    <name type="common">Siamese fighting fish</name>
    <dbReference type="NCBI Taxonomy" id="158456"/>
    <lineage>
        <taxon>Eukaryota</taxon>
        <taxon>Metazoa</taxon>
        <taxon>Chordata</taxon>
        <taxon>Craniata</taxon>
        <taxon>Vertebrata</taxon>
        <taxon>Euteleostomi</taxon>
        <taxon>Actinopterygii</taxon>
        <taxon>Neopterygii</taxon>
        <taxon>Teleostei</taxon>
        <taxon>Neoteleostei</taxon>
        <taxon>Acanthomorphata</taxon>
        <taxon>Anabantaria</taxon>
        <taxon>Anabantiformes</taxon>
        <taxon>Anabantoidei</taxon>
        <taxon>Osphronemidae</taxon>
        <taxon>Betta</taxon>
    </lineage>
</organism>
<feature type="domain" description="Inner centromere protein ARK-binding" evidence="18">
    <location>
        <begin position="865"/>
        <end position="921"/>
    </location>
</feature>
<evidence type="ECO:0000256" key="13">
    <source>
        <dbReference type="ARBA" id="ARBA00023212"/>
    </source>
</evidence>
<dbReference type="Gene3D" id="1.20.5.3600">
    <property type="match status" value="1"/>
</dbReference>
<evidence type="ECO:0000256" key="16">
    <source>
        <dbReference type="ARBA" id="ARBA00023328"/>
    </source>
</evidence>
<evidence type="ECO:0000259" key="18">
    <source>
        <dbReference type="Pfam" id="PF03941"/>
    </source>
</evidence>
<evidence type="ECO:0000256" key="8">
    <source>
        <dbReference type="ARBA" id="ARBA00022618"/>
    </source>
</evidence>
<keyword evidence="15" id="KW-0131">Cell cycle</keyword>